<dbReference type="InterPro" id="IPR052708">
    <property type="entry name" value="PxpC"/>
</dbReference>
<comment type="caution">
    <text evidence="5">The sequence shown here is derived from an EMBL/GenBank/DDBJ whole genome shotgun (WGS) entry which is preliminary data.</text>
</comment>
<dbReference type="SMART" id="SM00797">
    <property type="entry name" value="AHS2"/>
    <property type="match status" value="1"/>
</dbReference>
<sequence>MQVEVISKGLFSLIVDEGRKGKQRQGFSQSGPMDTIAFHWANFLAHNEDNTPCLEIMGNMSLRFSEACVIAATGRQVKLKVNGSAQPVYRTTFVEKNDIVDVSSECLGCKVYLSILGQWQVSKSAGSACTVVRESLGGIHGNGQVLQDSDVIEIVSIAELNFKNLNLRELPVEKRFNYQANTPFKVIKGYQEAFFSDVCKRIFTNSIYTVSPSIDRMGYRLTGEGVASSLSTMRSEAIHIGAIQVPPDGQPIIMMRDRQTLGGYPKLGCLNPLDVSRLAQQVPGEQISFVFQDNEEARASVLLFQRQLHQLKRELA</sequence>
<keyword evidence="3" id="KW-0067">ATP-binding</keyword>
<dbReference type="RefSeq" id="WP_163109942.1">
    <property type="nucleotide sequence ID" value="NZ_JAAAWP010000001.1"/>
</dbReference>
<dbReference type="Proteomes" id="UP000478837">
    <property type="component" value="Unassembled WGS sequence"/>
</dbReference>
<evidence type="ECO:0000259" key="4">
    <source>
        <dbReference type="SMART" id="SM00797"/>
    </source>
</evidence>
<accession>A0A6L9MPT1</accession>
<reference evidence="5 6" key="1">
    <citation type="submission" date="2020-01" db="EMBL/GenBank/DDBJ databases">
        <title>Genomes of bacteria type strains.</title>
        <authorList>
            <person name="Chen J."/>
            <person name="Zhu S."/>
            <person name="Yang J."/>
        </authorList>
    </citation>
    <scope>NUCLEOTIDE SEQUENCE [LARGE SCALE GENOMIC DNA]</scope>
    <source>
        <strain evidence="5 6">LMG 22958</strain>
    </source>
</reference>
<dbReference type="GO" id="GO:0005524">
    <property type="term" value="F:ATP binding"/>
    <property type="evidence" value="ECO:0007669"/>
    <property type="project" value="UniProtKB-KW"/>
</dbReference>
<dbReference type="PANTHER" id="PTHR43309:SF3">
    <property type="entry name" value="5-OXOPROLINASE SUBUNIT C"/>
    <property type="match status" value="1"/>
</dbReference>
<dbReference type="InterPro" id="IPR003778">
    <property type="entry name" value="CT_A_B"/>
</dbReference>
<name>A0A6L9MPT1_9ALTE</name>
<dbReference type="AlphaFoldDB" id="A0A6L9MPT1"/>
<keyword evidence="6" id="KW-1185">Reference proteome</keyword>
<evidence type="ECO:0000313" key="5">
    <source>
        <dbReference type="EMBL" id="NDW20214.1"/>
    </source>
</evidence>
<keyword evidence="2" id="KW-0378">Hydrolase</keyword>
<proteinExistence type="predicted"/>
<dbReference type="Gene3D" id="2.40.100.10">
    <property type="entry name" value="Cyclophilin-like"/>
    <property type="match status" value="1"/>
</dbReference>
<evidence type="ECO:0000313" key="6">
    <source>
        <dbReference type="Proteomes" id="UP000478837"/>
    </source>
</evidence>
<dbReference type="GO" id="GO:0016787">
    <property type="term" value="F:hydrolase activity"/>
    <property type="evidence" value="ECO:0007669"/>
    <property type="project" value="UniProtKB-KW"/>
</dbReference>
<dbReference type="PANTHER" id="PTHR43309">
    <property type="entry name" value="5-OXOPROLINASE SUBUNIT C"/>
    <property type="match status" value="1"/>
</dbReference>
<dbReference type="Pfam" id="PF02626">
    <property type="entry name" value="CT_A_B"/>
    <property type="match status" value="1"/>
</dbReference>
<organism evidence="5 6">
    <name type="scientific">Alteromonas hispanica</name>
    <dbReference type="NCBI Taxonomy" id="315421"/>
    <lineage>
        <taxon>Bacteria</taxon>
        <taxon>Pseudomonadati</taxon>
        <taxon>Pseudomonadota</taxon>
        <taxon>Gammaproteobacteria</taxon>
        <taxon>Alteromonadales</taxon>
        <taxon>Alteromonadaceae</taxon>
        <taxon>Alteromonas/Salinimonas group</taxon>
        <taxon>Alteromonas</taxon>
    </lineage>
</organism>
<keyword evidence="1" id="KW-0547">Nucleotide-binding</keyword>
<feature type="domain" description="Carboxyltransferase" evidence="4">
    <location>
        <begin position="24"/>
        <end position="308"/>
    </location>
</feature>
<dbReference type="InterPro" id="IPR029000">
    <property type="entry name" value="Cyclophilin-like_dom_sf"/>
</dbReference>
<evidence type="ECO:0000256" key="3">
    <source>
        <dbReference type="ARBA" id="ARBA00022840"/>
    </source>
</evidence>
<gene>
    <name evidence="5" type="ORF">GTW09_01530</name>
</gene>
<evidence type="ECO:0000256" key="1">
    <source>
        <dbReference type="ARBA" id="ARBA00022741"/>
    </source>
</evidence>
<evidence type="ECO:0000256" key="2">
    <source>
        <dbReference type="ARBA" id="ARBA00022801"/>
    </source>
</evidence>
<protein>
    <submittedName>
        <fullName evidence="5">Carboxylase</fullName>
    </submittedName>
</protein>
<dbReference type="EMBL" id="JAAAWP010000001">
    <property type="protein sequence ID" value="NDW20214.1"/>
    <property type="molecule type" value="Genomic_DNA"/>
</dbReference>
<dbReference type="SUPFAM" id="SSF50891">
    <property type="entry name" value="Cyclophilin-like"/>
    <property type="match status" value="1"/>
</dbReference>